<protein>
    <submittedName>
        <fullName evidence="1">Uncharacterized protein</fullName>
    </submittedName>
</protein>
<gene>
    <name evidence="1" type="ORF">JCM19301_3915</name>
    <name evidence="2" type="ORF">JCM19302_2588</name>
    <name evidence="3" type="ORF">JCM19538_1979</name>
</gene>
<dbReference type="AlphaFoldDB" id="A0A090VL29"/>
<reference evidence="5" key="1">
    <citation type="journal article" date="2014" name="Genome Announc.">
        <title>Draft Genome Sequence of Marine Flavobacterium Jejuia pallidilutea Strain 11shimoA1 and Pigmentation Mutants.</title>
        <authorList>
            <person name="Takatani N."/>
            <person name="Nakanishi M."/>
            <person name="Meirelles P."/>
            <person name="Mino S."/>
            <person name="Suda W."/>
            <person name="Oshima K."/>
            <person name="Hattori M."/>
            <person name="Ohkuma M."/>
            <person name="Hosokawa M."/>
            <person name="Miyashita K."/>
            <person name="Thompson F.L."/>
            <person name="Niwa A."/>
            <person name="Sawabe T."/>
            <person name="Sawabe T."/>
        </authorList>
    </citation>
    <scope>NUCLEOTIDE SEQUENCE [LARGE SCALE GENOMIC DNA]</scope>
    <source>
        <strain evidence="5">JCM 19538</strain>
    </source>
</reference>
<dbReference type="RefSeq" id="WP_153802219.1">
    <property type="nucleotide sequence ID" value="NZ_BBNR01000001.1"/>
</dbReference>
<dbReference type="EMBL" id="BBNR01000001">
    <property type="protein sequence ID" value="GAL65455.1"/>
    <property type="molecule type" value="Genomic_DNA"/>
</dbReference>
<comment type="caution">
    <text evidence="1">The sequence shown here is derived from an EMBL/GenBank/DDBJ whole genome shotgun (WGS) entry which is preliminary data.</text>
</comment>
<dbReference type="EMBL" id="BBNY01000005">
    <property type="protein sequence ID" value="GAL88990.1"/>
    <property type="molecule type" value="Genomic_DNA"/>
</dbReference>
<organism evidence="1 4">
    <name type="scientific">Jejuia pallidilutea</name>
    <dbReference type="NCBI Taxonomy" id="504487"/>
    <lineage>
        <taxon>Bacteria</taxon>
        <taxon>Pseudomonadati</taxon>
        <taxon>Bacteroidota</taxon>
        <taxon>Flavobacteriia</taxon>
        <taxon>Flavobacteriales</taxon>
        <taxon>Flavobacteriaceae</taxon>
        <taxon>Jejuia</taxon>
    </lineage>
</organism>
<keyword evidence="5" id="KW-1185">Reference proteome</keyword>
<evidence type="ECO:0000313" key="5">
    <source>
        <dbReference type="Proteomes" id="UP000030184"/>
    </source>
</evidence>
<proteinExistence type="predicted"/>
<sequence>MKKIDKNLIIGVIRSATHKAGKQIEQGKLVTADQFEKMLEQQKNITICFFGLNV</sequence>
<dbReference type="EMBL" id="BBNS01000004">
    <property type="protein sequence ID" value="GAL70013.1"/>
    <property type="molecule type" value="Genomic_DNA"/>
</dbReference>
<name>A0A090VL29_9FLAO</name>
<evidence type="ECO:0000313" key="1">
    <source>
        <dbReference type="EMBL" id="GAL65455.1"/>
    </source>
</evidence>
<evidence type="ECO:0000313" key="2">
    <source>
        <dbReference type="EMBL" id="GAL70013.1"/>
    </source>
</evidence>
<evidence type="ECO:0000313" key="3">
    <source>
        <dbReference type="EMBL" id="GAL88990.1"/>
    </source>
</evidence>
<evidence type="ECO:0000313" key="4">
    <source>
        <dbReference type="Proteomes" id="UP000029641"/>
    </source>
</evidence>
<dbReference type="Proteomes" id="UP000029641">
    <property type="component" value="Unassembled WGS sequence"/>
</dbReference>
<dbReference type="Proteomes" id="UP000029646">
    <property type="component" value="Unassembled WGS sequence"/>
</dbReference>
<dbReference type="Proteomes" id="UP000030184">
    <property type="component" value="Unassembled WGS sequence"/>
</dbReference>
<accession>A0A090VL29</accession>